<sequence length="1605" mass="176829">MPVVTVVFGTRRRLIELPNSYNLLIRKINEDFGLDKVDFVIHLTTPFDTEEVELDPTAYSAVSDKCVLRLQKTDAEEAEAECAEPKRKRIRRIPISQMEPPIHVRIKTLTGKIIQLRISPSMTILDLKKMYEDEEGTPPDQQRLIFAAKQLCDDKTLRGKPAIYLMSPTPLDSVSVYVTLSDHWKFTTLWPLTEPSVTDQTSRVSWDVSTRPDGTLESLATDVECSYLFWEAEAEADTKASDVKVSPSDAYPFNPQRPRLHRTGVDALILSFDDFMPYLYGVLESLTLTTAMRTCPGGYDPALIAQSIRNDAGGLIPSSELRSSPDPILTALAELGVLRLQGTRALISLFDRNYQYIVAEATPSLRLTPNAKVDHVGTGEHLLFCGTAVPRKEGLCELALGIPLYPSAESSSDGAQPPVTIISDIPIDPRSSKRACSRLVPQNRFYAGVPIRSQKGIDIGTFCVFDSKPRPGLDETSMHFIRDISSAIMDHLESRRRNDSHRRADRMVRGVGSFVEGKTTLSGRTVTENPESFVDDVSREGGLNRTQQHLQQESDNRRAEEQADYLSPSAQPPSTNGTTKSRPSLRPGPSPLTVPGTPTKSLRSVSGLAHTHPHEPKIRHIFSKAANVVREAIEVESVLFLDAAIVSFGGLARSTPRHPKSPRSSKSSASSSSSDETENFSKQCNGALEHGDEEESCRILGFSSSSDSSIDGDLPSRAFSDVSDRFLNKLLQRYPQGKIFSIDENGEIQSSDTSGDETATVSPESEQDNKTILVPDQTKDALLPRKRPRNRFSRQNEGKGIAAIFPGARSVALIPLWDVNKQRWYAGGFVCTKNPTRTFTVEDELSYLRAFGTVIMSEVDRVSALLVEQSKTDLLNSISHELRSPLHGIILGAELLYDTSLDAFQGETLVSIENCGRTLLETIDHLLDWSKINNFIAAPTKKHSVPDSVTVRGTRSHSERGRAGRRGSGHKLSIEAGMMSIMSDVELDVLAEEVVESVCAGFSYQRLSIAHLVNDRSGDHTDTADAIQAIRRLDSMQAVEHNAVRTSKNGNLLMFLGDVPVTFDISPAISWAFHTQPGAIRRIIMNLLGNALKFTSKGFINVSILRIPPESTDGGQPTIKSGVKIIIADTGRGISEDYLHNHLFTPFSQEDSLSAGTGLGLSLVHQIVSKLDGSIQVWSKVNHGTRVTVVLPLTYSATPSPTGDPGSAGFDEFESLVSELKGLRVRLHGLPTEQAVREKVDDDLTKGTLSEGALIANICMDWLQMHVVEASSDEPVLADLVLSTEASVDELLHEHRHGRVSMPVVVICRNALIARRLATTPRFSNKNASFDFISQPVGPRKLAKVLLMSFRRWIKLQSSGIPTPSQLSLDNIATPIVDVPQQINSLPTGAQARSSGEVVDSVSDLNPEERKILEERQEVTRALEDERANGQQSEDSSKETKKEECVLPERPKNNSPMTSRQMQSFDQPSKQHRGGGPKFLLVDDNPININILASYMRKFGHRFETATNGQEALDRFEAAAGQPADQFRLILMDISMPVMDGFESTRRIRAIERKLKLSRCNIFALTGLASTSAQQEAFASGIDLFLTKPVKLKELSKILENRGIL</sequence>
<dbReference type="Gene3D" id="3.30.450.40">
    <property type="match status" value="1"/>
</dbReference>
<accession>A0A9P6HS53</accession>
<dbReference type="InterPro" id="IPR003661">
    <property type="entry name" value="HisK_dim/P_dom"/>
</dbReference>
<dbReference type="Pfam" id="PF00240">
    <property type="entry name" value="ubiquitin"/>
    <property type="match status" value="1"/>
</dbReference>
<dbReference type="InterPro" id="IPR004358">
    <property type="entry name" value="Sig_transdc_His_kin-like_C"/>
</dbReference>
<dbReference type="GeneID" id="62168621"/>
<keyword evidence="7" id="KW-0418">Kinase</keyword>
<feature type="compositionally biased region" description="Basic and acidic residues" evidence="3">
    <location>
        <begin position="1435"/>
        <end position="1452"/>
    </location>
</feature>
<dbReference type="Proteomes" id="UP000781932">
    <property type="component" value="Unassembled WGS sequence"/>
</dbReference>
<feature type="compositionally biased region" description="Polar residues" evidence="3">
    <location>
        <begin position="519"/>
        <end position="530"/>
    </location>
</feature>
<feature type="domain" description="Histidine kinase" evidence="5">
    <location>
        <begin position="877"/>
        <end position="1195"/>
    </location>
</feature>
<feature type="compositionally biased region" description="Basic and acidic residues" evidence="3">
    <location>
        <begin position="552"/>
        <end position="561"/>
    </location>
</feature>
<dbReference type="CDD" id="cd17546">
    <property type="entry name" value="REC_hyHK_CKI1_RcsC-like"/>
    <property type="match status" value="1"/>
</dbReference>
<feature type="region of interest" description="Disordered" evidence="3">
    <location>
        <begin position="1387"/>
        <end position="1410"/>
    </location>
</feature>
<dbReference type="InterPro" id="IPR003594">
    <property type="entry name" value="HATPase_dom"/>
</dbReference>
<dbReference type="GO" id="GO:0000155">
    <property type="term" value="F:phosphorelay sensor kinase activity"/>
    <property type="evidence" value="ECO:0007669"/>
    <property type="project" value="InterPro"/>
</dbReference>
<feature type="region of interest" description="Disordered" evidence="3">
    <location>
        <begin position="946"/>
        <end position="969"/>
    </location>
</feature>
<dbReference type="SMART" id="SM00448">
    <property type="entry name" value="REC"/>
    <property type="match status" value="1"/>
</dbReference>
<dbReference type="PRINTS" id="PR00344">
    <property type="entry name" value="BCTRLSENSOR"/>
</dbReference>
<keyword evidence="8" id="KW-1185">Reference proteome</keyword>
<reference evidence="7" key="2">
    <citation type="submission" date="2020-11" db="EMBL/GenBank/DDBJ databases">
        <title>Whole genome sequencing of Colletotrichum sp.</title>
        <authorList>
            <person name="Li H."/>
        </authorList>
    </citation>
    <scope>NUCLEOTIDE SEQUENCE</scope>
    <source>
        <strain evidence="7">CkLH20</strain>
    </source>
</reference>
<feature type="compositionally biased region" description="Polar residues" evidence="3">
    <location>
        <begin position="1453"/>
        <end position="1468"/>
    </location>
</feature>
<feature type="compositionally biased region" description="Polar residues" evidence="3">
    <location>
        <begin position="568"/>
        <end position="580"/>
    </location>
</feature>
<gene>
    <name evidence="7" type="ORF">CkaCkLH20_12835</name>
</gene>
<organism evidence="7 8">
    <name type="scientific">Colletotrichum karsti</name>
    <dbReference type="NCBI Taxonomy" id="1095194"/>
    <lineage>
        <taxon>Eukaryota</taxon>
        <taxon>Fungi</taxon>
        <taxon>Dikarya</taxon>
        <taxon>Ascomycota</taxon>
        <taxon>Pezizomycotina</taxon>
        <taxon>Sordariomycetes</taxon>
        <taxon>Hypocreomycetidae</taxon>
        <taxon>Glomerellales</taxon>
        <taxon>Glomerellaceae</taxon>
        <taxon>Colletotrichum</taxon>
        <taxon>Colletotrichum boninense species complex</taxon>
    </lineage>
</organism>
<dbReference type="Gene3D" id="3.30.565.10">
    <property type="entry name" value="Histidine kinase-like ATPase, C-terminal domain"/>
    <property type="match status" value="1"/>
</dbReference>
<keyword evidence="7" id="KW-0808">Transferase</keyword>
<comment type="caution">
    <text evidence="7">The sequence shown here is derived from an EMBL/GenBank/DDBJ whole genome shotgun (WGS) entry which is preliminary data.</text>
</comment>
<name>A0A9P6HS53_9PEZI</name>
<dbReference type="Pfam" id="PF00072">
    <property type="entry name" value="Response_reg"/>
    <property type="match status" value="1"/>
</dbReference>
<dbReference type="Pfam" id="PF02518">
    <property type="entry name" value="HATPase_c"/>
    <property type="match status" value="1"/>
</dbReference>
<dbReference type="PROSITE" id="PS50053">
    <property type="entry name" value="UBIQUITIN_2"/>
    <property type="match status" value="1"/>
</dbReference>
<dbReference type="SUPFAM" id="SSF54236">
    <property type="entry name" value="Ubiquitin-like"/>
    <property type="match status" value="1"/>
</dbReference>
<dbReference type="PANTHER" id="PTHR43719">
    <property type="entry name" value="TWO-COMPONENT HISTIDINE KINASE"/>
    <property type="match status" value="1"/>
</dbReference>
<dbReference type="SMART" id="SM00213">
    <property type="entry name" value="UBQ"/>
    <property type="match status" value="1"/>
</dbReference>
<evidence type="ECO:0000313" key="7">
    <source>
        <dbReference type="EMBL" id="KAF9869648.1"/>
    </source>
</evidence>
<reference evidence="7" key="1">
    <citation type="submission" date="2020-03" db="EMBL/GenBank/DDBJ databases">
        <authorList>
            <person name="He L."/>
        </authorList>
    </citation>
    <scope>NUCLEOTIDE SEQUENCE</scope>
    <source>
        <strain evidence="7">CkLH20</strain>
    </source>
</reference>
<dbReference type="Gene3D" id="3.40.50.2300">
    <property type="match status" value="1"/>
</dbReference>
<feature type="region of interest" description="Disordered" evidence="3">
    <location>
        <begin position="1424"/>
        <end position="1476"/>
    </location>
</feature>
<evidence type="ECO:0000259" key="4">
    <source>
        <dbReference type="PROSITE" id="PS50053"/>
    </source>
</evidence>
<feature type="region of interest" description="Disordered" evidence="3">
    <location>
        <begin position="519"/>
        <end position="612"/>
    </location>
</feature>
<dbReference type="RefSeq" id="XP_038739109.1">
    <property type="nucleotide sequence ID" value="XM_038895547.1"/>
</dbReference>
<dbReference type="InterPro" id="IPR000626">
    <property type="entry name" value="Ubiquitin-like_dom"/>
</dbReference>
<evidence type="ECO:0000256" key="1">
    <source>
        <dbReference type="ARBA" id="ARBA00022553"/>
    </source>
</evidence>
<feature type="compositionally biased region" description="Polar residues" evidence="3">
    <location>
        <begin position="747"/>
        <end position="764"/>
    </location>
</feature>
<dbReference type="InterPro" id="IPR001789">
    <property type="entry name" value="Sig_transdc_resp-reg_receiver"/>
</dbReference>
<evidence type="ECO:0000313" key="8">
    <source>
        <dbReference type="Proteomes" id="UP000781932"/>
    </source>
</evidence>
<dbReference type="SMART" id="SM00387">
    <property type="entry name" value="HATPase_c"/>
    <property type="match status" value="1"/>
</dbReference>
<dbReference type="EMBL" id="JAATWM020000066">
    <property type="protein sequence ID" value="KAF9869648.1"/>
    <property type="molecule type" value="Genomic_DNA"/>
</dbReference>
<feature type="compositionally biased region" description="Low complexity" evidence="3">
    <location>
        <begin position="664"/>
        <end position="674"/>
    </location>
</feature>
<dbReference type="InterPro" id="IPR050956">
    <property type="entry name" value="2C_system_His_kinase"/>
</dbReference>
<dbReference type="Gene3D" id="3.10.20.90">
    <property type="entry name" value="Phosphatidylinositol 3-kinase Catalytic Subunit, Chain A, domain 1"/>
    <property type="match status" value="1"/>
</dbReference>
<dbReference type="InterPro" id="IPR005467">
    <property type="entry name" value="His_kinase_dom"/>
</dbReference>
<dbReference type="Pfam" id="PF00512">
    <property type="entry name" value="HisKA"/>
    <property type="match status" value="1"/>
</dbReference>
<dbReference type="SUPFAM" id="SSF47384">
    <property type="entry name" value="Homodimeric domain of signal transducing histidine kinase"/>
    <property type="match status" value="1"/>
</dbReference>
<evidence type="ECO:0000256" key="3">
    <source>
        <dbReference type="SAM" id="MobiDB-lite"/>
    </source>
</evidence>
<dbReference type="PROSITE" id="PS50110">
    <property type="entry name" value="RESPONSE_REGULATORY"/>
    <property type="match status" value="1"/>
</dbReference>
<proteinExistence type="predicted"/>
<dbReference type="PROSITE" id="PS50109">
    <property type="entry name" value="HIS_KIN"/>
    <property type="match status" value="1"/>
</dbReference>
<dbReference type="InterPro" id="IPR011006">
    <property type="entry name" value="CheY-like_superfamily"/>
</dbReference>
<evidence type="ECO:0000259" key="6">
    <source>
        <dbReference type="PROSITE" id="PS50110"/>
    </source>
</evidence>
<dbReference type="SUPFAM" id="SSF55874">
    <property type="entry name" value="ATPase domain of HSP90 chaperone/DNA topoisomerase II/histidine kinase"/>
    <property type="match status" value="1"/>
</dbReference>
<dbReference type="SUPFAM" id="SSF55781">
    <property type="entry name" value="GAF domain-like"/>
    <property type="match status" value="1"/>
</dbReference>
<dbReference type="SMART" id="SM00388">
    <property type="entry name" value="HisKA"/>
    <property type="match status" value="1"/>
</dbReference>
<dbReference type="Gene3D" id="1.10.287.130">
    <property type="match status" value="1"/>
</dbReference>
<dbReference type="SUPFAM" id="SSF52172">
    <property type="entry name" value="CheY-like"/>
    <property type="match status" value="1"/>
</dbReference>
<dbReference type="InterPro" id="IPR029016">
    <property type="entry name" value="GAF-like_dom_sf"/>
</dbReference>
<dbReference type="InterPro" id="IPR036097">
    <property type="entry name" value="HisK_dim/P_sf"/>
</dbReference>
<dbReference type="InterPro" id="IPR036890">
    <property type="entry name" value="HATPase_C_sf"/>
</dbReference>
<dbReference type="OrthoDB" id="303614at2759"/>
<keyword evidence="1 2" id="KW-0597">Phosphoprotein</keyword>
<feature type="region of interest" description="Disordered" evidence="3">
    <location>
        <begin position="742"/>
        <end position="771"/>
    </location>
</feature>
<protein>
    <submittedName>
        <fullName evidence="7">Histidine kinase-like protein</fullName>
    </submittedName>
</protein>
<feature type="modified residue" description="4-aspartylphosphate" evidence="2">
    <location>
        <position position="1533"/>
    </location>
</feature>
<feature type="domain" description="Ubiquitin-like" evidence="4">
    <location>
        <begin position="102"/>
        <end position="157"/>
    </location>
</feature>
<evidence type="ECO:0000259" key="5">
    <source>
        <dbReference type="PROSITE" id="PS50109"/>
    </source>
</evidence>
<dbReference type="InterPro" id="IPR029071">
    <property type="entry name" value="Ubiquitin-like_domsf"/>
</dbReference>
<evidence type="ECO:0000256" key="2">
    <source>
        <dbReference type="PROSITE-ProRule" id="PRU00169"/>
    </source>
</evidence>
<dbReference type="CDD" id="cd00082">
    <property type="entry name" value="HisKA"/>
    <property type="match status" value="1"/>
</dbReference>
<feature type="region of interest" description="Disordered" evidence="3">
    <location>
        <begin position="652"/>
        <end position="681"/>
    </location>
</feature>
<dbReference type="PANTHER" id="PTHR43719:SF11">
    <property type="entry name" value="HISTIDINE KINASE_RESPONSE REGULATOR, PUTATIVE-RELATED"/>
    <property type="match status" value="1"/>
</dbReference>
<feature type="domain" description="Response regulatory" evidence="6">
    <location>
        <begin position="1478"/>
        <end position="1603"/>
    </location>
</feature>